<organism evidence="2 3">
    <name type="scientific">Dyadobacter subterraneus</name>
    <dbReference type="NCBI Taxonomy" id="2773304"/>
    <lineage>
        <taxon>Bacteria</taxon>
        <taxon>Pseudomonadati</taxon>
        <taxon>Bacteroidota</taxon>
        <taxon>Cytophagia</taxon>
        <taxon>Cytophagales</taxon>
        <taxon>Spirosomataceae</taxon>
        <taxon>Dyadobacter</taxon>
    </lineage>
</organism>
<evidence type="ECO:0000313" key="3">
    <source>
        <dbReference type="Proteomes" id="UP000634134"/>
    </source>
</evidence>
<dbReference type="PANTHER" id="PTHR30336">
    <property type="entry name" value="INNER MEMBRANE PROTEIN, PROBABLE PERMEASE"/>
    <property type="match status" value="1"/>
</dbReference>
<dbReference type="Pfam" id="PF02698">
    <property type="entry name" value="DUF218"/>
    <property type="match status" value="1"/>
</dbReference>
<comment type="caution">
    <text evidence="2">The sequence shown here is derived from an EMBL/GenBank/DDBJ whole genome shotgun (WGS) entry which is preliminary data.</text>
</comment>
<evidence type="ECO:0000313" key="2">
    <source>
        <dbReference type="EMBL" id="MBE9464277.1"/>
    </source>
</evidence>
<dbReference type="CDD" id="cd06259">
    <property type="entry name" value="YdcF-like"/>
    <property type="match status" value="1"/>
</dbReference>
<dbReference type="PANTHER" id="PTHR30336:SF20">
    <property type="entry name" value="DUF218 DOMAIN-CONTAINING PROTEIN"/>
    <property type="match status" value="1"/>
</dbReference>
<dbReference type="EMBL" id="JACYGY010000001">
    <property type="protein sequence ID" value="MBE9464277.1"/>
    <property type="molecule type" value="Genomic_DNA"/>
</dbReference>
<dbReference type="InterPro" id="IPR003848">
    <property type="entry name" value="DUF218"/>
</dbReference>
<reference evidence="3" key="1">
    <citation type="submission" date="2023-07" db="EMBL/GenBank/DDBJ databases">
        <title>Dyadobacter sp. nov 'subterranea' isolated from contaminted grondwater.</title>
        <authorList>
            <person name="Szabo I."/>
            <person name="Al-Omari J."/>
            <person name="Szerdahelyi S.G."/>
            <person name="Rado J."/>
        </authorList>
    </citation>
    <scope>NUCLEOTIDE SEQUENCE [LARGE SCALE GENOMIC DNA]</scope>
    <source>
        <strain evidence="3">UP-52</strain>
    </source>
</reference>
<dbReference type="Proteomes" id="UP000634134">
    <property type="component" value="Unassembled WGS sequence"/>
</dbReference>
<dbReference type="InterPro" id="IPR014729">
    <property type="entry name" value="Rossmann-like_a/b/a_fold"/>
</dbReference>
<feature type="domain" description="DUF218" evidence="1">
    <location>
        <begin position="3"/>
        <end position="129"/>
    </location>
</feature>
<accession>A0ABR9WFJ4</accession>
<gene>
    <name evidence="2" type="ORF">IEE83_20510</name>
</gene>
<keyword evidence="3" id="KW-1185">Reference proteome</keyword>
<dbReference type="Gene3D" id="3.40.50.620">
    <property type="entry name" value="HUPs"/>
    <property type="match status" value="1"/>
</dbReference>
<proteinExistence type="predicted"/>
<sequence>MKIILVLGSPNEPDGTLSEMAKSRLKFCQNLYRSGTYKIVLTGGYGPHFNTTDKPHAYYLQQALISQNVKEEDILALVESRHSVEDATLSKWIITKYQPEEIIIITSDYHFERAKMVFDAVYAPFMDFSFSLASSENVDPETLNLLIQHEKIALQDLIDHGVRF</sequence>
<evidence type="ECO:0000259" key="1">
    <source>
        <dbReference type="Pfam" id="PF02698"/>
    </source>
</evidence>
<protein>
    <submittedName>
        <fullName evidence="2">YdcF family protein</fullName>
    </submittedName>
</protein>
<name>A0ABR9WFJ4_9BACT</name>
<dbReference type="InterPro" id="IPR051599">
    <property type="entry name" value="Cell_Envelope_Assoc"/>
</dbReference>
<dbReference type="RefSeq" id="WP_194122346.1">
    <property type="nucleotide sequence ID" value="NZ_JACYGY010000001.1"/>
</dbReference>